<reference evidence="2 3" key="1">
    <citation type="submission" date="2017-04" db="EMBL/GenBank/DDBJ databases">
        <title>Draft genome sequence of Tuber borchii Vittad., a whitish edible truffle.</title>
        <authorList>
            <consortium name="DOE Joint Genome Institute"/>
            <person name="Murat C."/>
            <person name="Kuo A."/>
            <person name="Barry K.W."/>
            <person name="Clum A."/>
            <person name="Dockter R.B."/>
            <person name="Fauchery L."/>
            <person name="Iotti M."/>
            <person name="Kohler A."/>
            <person name="Labutti K."/>
            <person name="Lindquist E.A."/>
            <person name="Lipzen A."/>
            <person name="Ohm R.A."/>
            <person name="Wang M."/>
            <person name="Grigoriev I.V."/>
            <person name="Zambonelli A."/>
            <person name="Martin F.M."/>
        </authorList>
    </citation>
    <scope>NUCLEOTIDE SEQUENCE [LARGE SCALE GENOMIC DNA]</scope>
    <source>
        <strain evidence="2 3">Tbo3840</strain>
    </source>
</reference>
<feature type="compositionally biased region" description="Basic residues" evidence="1">
    <location>
        <begin position="312"/>
        <end position="323"/>
    </location>
</feature>
<evidence type="ECO:0000313" key="3">
    <source>
        <dbReference type="Proteomes" id="UP000244722"/>
    </source>
</evidence>
<proteinExistence type="predicted"/>
<protein>
    <submittedName>
        <fullName evidence="2">WD40-repeat-containing domain protein</fullName>
    </submittedName>
</protein>
<comment type="caution">
    <text evidence="2">The sequence shown here is derived from an EMBL/GenBank/DDBJ whole genome shotgun (WGS) entry which is preliminary data.</text>
</comment>
<dbReference type="InterPro" id="IPR036322">
    <property type="entry name" value="WD40_repeat_dom_sf"/>
</dbReference>
<dbReference type="PANTHER" id="PTHR45589:SF1">
    <property type="entry name" value="WD REPEAT DOMAIN 62, ISOFORM G"/>
    <property type="match status" value="1"/>
</dbReference>
<gene>
    <name evidence="2" type="ORF">B9Z19DRAFT_965799</name>
</gene>
<feature type="region of interest" description="Disordered" evidence="1">
    <location>
        <begin position="1106"/>
        <end position="1126"/>
    </location>
</feature>
<feature type="compositionally biased region" description="Low complexity" evidence="1">
    <location>
        <begin position="1009"/>
        <end position="1019"/>
    </location>
</feature>
<name>A0A2T7A5N4_TUBBO</name>
<keyword evidence="3" id="KW-1185">Reference proteome</keyword>
<feature type="compositionally biased region" description="Basic and acidic residues" evidence="1">
    <location>
        <begin position="1033"/>
        <end position="1045"/>
    </location>
</feature>
<dbReference type="Pfam" id="PF00400">
    <property type="entry name" value="WD40"/>
    <property type="match status" value="4"/>
</dbReference>
<dbReference type="Gene3D" id="2.130.10.10">
    <property type="entry name" value="YVTN repeat-like/Quinoprotein amine dehydrogenase"/>
    <property type="match status" value="3"/>
</dbReference>
<dbReference type="InterPro" id="IPR052779">
    <property type="entry name" value="WDR62"/>
</dbReference>
<dbReference type="OrthoDB" id="6252103at2759"/>
<dbReference type="Proteomes" id="UP000244722">
    <property type="component" value="Unassembled WGS sequence"/>
</dbReference>
<feature type="compositionally biased region" description="Low complexity" evidence="1">
    <location>
        <begin position="913"/>
        <end position="951"/>
    </location>
</feature>
<evidence type="ECO:0000313" key="2">
    <source>
        <dbReference type="EMBL" id="PUU83052.1"/>
    </source>
</evidence>
<dbReference type="SMART" id="SM00320">
    <property type="entry name" value="WD40"/>
    <property type="match status" value="8"/>
</dbReference>
<feature type="region of interest" description="Disordered" evidence="1">
    <location>
        <begin position="312"/>
        <end position="331"/>
    </location>
</feature>
<dbReference type="InterPro" id="IPR015943">
    <property type="entry name" value="WD40/YVTN_repeat-like_dom_sf"/>
</dbReference>
<dbReference type="STRING" id="42251.A0A2T7A5N4"/>
<evidence type="ECO:0000256" key="1">
    <source>
        <dbReference type="SAM" id="MobiDB-lite"/>
    </source>
</evidence>
<feature type="compositionally biased region" description="Low complexity" evidence="1">
    <location>
        <begin position="30"/>
        <end position="58"/>
    </location>
</feature>
<dbReference type="SUPFAM" id="SSF50978">
    <property type="entry name" value="WD40 repeat-like"/>
    <property type="match status" value="2"/>
</dbReference>
<dbReference type="EMBL" id="NESQ01000018">
    <property type="protein sequence ID" value="PUU83052.1"/>
    <property type="molecule type" value="Genomic_DNA"/>
</dbReference>
<organism evidence="2 3">
    <name type="scientific">Tuber borchii</name>
    <name type="common">White truffle</name>
    <dbReference type="NCBI Taxonomy" id="42251"/>
    <lineage>
        <taxon>Eukaryota</taxon>
        <taxon>Fungi</taxon>
        <taxon>Dikarya</taxon>
        <taxon>Ascomycota</taxon>
        <taxon>Pezizomycotina</taxon>
        <taxon>Pezizomycetes</taxon>
        <taxon>Pezizales</taxon>
        <taxon>Tuberaceae</taxon>
        <taxon>Tuber</taxon>
    </lineage>
</organism>
<feature type="compositionally biased region" description="Polar residues" evidence="1">
    <location>
        <begin position="896"/>
        <end position="905"/>
    </location>
</feature>
<sequence length="1126" mass="121179">MASFFTPTSRNPGGIPNLKLTPTNSPVFLSSRNSTSIRSTSKGRQNSSSGSSSSSISPFSDCGLALKRVIGCSTTAFDSHPPSRSFAYTAGAAAVVVQLDDDLQITQRFFRARPNAPTLTSTVSSYAPSTPGSYSQETRNRTAASLRDAGIGNIYSNNASPFSGEDSPSSRTWTARERIKAATCLSFSPDGKWIAVGETGYNPRILIFSLSKDVPSDLPVAAMSEHTFGVRGVAFSPCSKYLASIGTMNDGFVYVWSLNGTRGSLVRLHSSNKCTSFVRQMAWMGKSLVTVGTRHVKIWKTEDEVSPRFRKSRHGRSLIRRQQKPASPGPKVLHGRNALLGAMSDSTMSCVVGISDDKALVCTEKGDICLLDESGLRFSKVASAEFGVGCITVDAESKFAWVAGRHGNIRFVFILMPSTPPESPSSSRSSSPILPYGCRPAHVLAMASMLGHLFTLDSNRSLKIINMSTVDGVPVPNSMIRELPAHKDACLGVRLLPANHSSHGIFFTWSAGGAVLFWGLEGAQKGEFQVELEQPMESEDDVPNELKVVRVSDRGDIFVTGDKYGVLRVIDGKGHTCQYVVKAHSGEIMDIAVHQTTIVSCARDRTVQVFTKTGDGWSLAQTLDDHTASVSRVLLLENGNKLLSCSADRTIVVRELCRREAIRGTVSMAYLPIRTLTTKASPVHMTPLSDATLIVSTMDRQIHKFDLNAGKSVHGFRCTDESGDAVVMDAITVGKDKGYPRSRVLAGISTTDKSIRLYDLAGNLIDKEWGHTEGVSDIALLERDPPKGEETGQTIVISTGTDGTIMIWEFNPKAQEPEPALSAVVVPPESMSGNSTKKEMTATRPPLRRVLSRSELMDFSPKAASAASNPRPLSAHVPSSPPRTLRRKTSAYGMNRSVSSKGASNTSMPPTPSTTTTEGSVSPSTPVFTHATATTPNTTPAVSIPSGLSTGRDSRRSTRHRTPSPPDLTKNQNLPPPPPQRRGSSITRPRGKSVGSPNDPSSGGGGNLNGLAESLSRSLRSFRKKIDSPGSRDGMRPEVLKDLQRELALTAKELGLSEKGESKNRGRTHGSTRGTSSREDGRSEIMAQLLDQYSERLVSLVSDRLENGKGKLPKDRKKLVDTSGEG</sequence>
<dbReference type="AlphaFoldDB" id="A0A2T7A5N4"/>
<feature type="region of interest" description="Disordered" evidence="1">
    <location>
        <begin position="827"/>
        <end position="1085"/>
    </location>
</feature>
<accession>A0A2T7A5N4</accession>
<dbReference type="InterPro" id="IPR001680">
    <property type="entry name" value="WD40_rpt"/>
</dbReference>
<dbReference type="PANTHER" id="PTHR45589">
    <property type="entry name" value="WD REPEAT DOMAIN 62, ISOFORM G"/>
    <property type="match status" value="1"/>
</dbReference>
<feature type="compositionally biased region" description="Basic and acidic residues" evidence="1">
    <location>
        <begin position="1055"/>
        <end position="1064"/>
    </location>
</feature>
<feature type="compositionally biased region" description="Polar residues" evidence="1">
    <location>
        <begin position="1"/>
        <end position="11"/>
    </location>
</feature>
<feature type="region of interest" description="Disordered" evidence="1">
    <location>
        <begin position="1"/>
        <end position="58"/>
    </location>
</feature>